<reference evidence="1 2" key="1">
    <citation type="journal article" date="2014" name="Nature">
        <title>An environmental bacterial taxon with a large and distinct metabolic repertoire.</title>
        <authorList>
            <person name="Wilson M.C."/>
            <person name="Mori T."/>
            <person name="Ruckert C."/>
            <person name="Uria A.R."/>
            <person name="Helf M.J."/>
            <person name="Takada K."/>
            <person name="Gernert C."/>
            <person name="Steffens U.A."/>
            <person name="Heycke N."/>
            <person name="Schmitt S."/>
            <person name="Rinke C."/>
            <person name="Helfrich E.J."/>
            <person name="Brachmann A.O."/>
            <person name="Gurgui C."/>
            <person name="Wakimoto T."/>
            <person name="Kracht M."/>
            <person name="Crusemann M."/>
            <person name="Hentschel U."/>
            <person name="Abe I."/>
            <person name="Matsunaga S."/>
            <person name="Kalinowski J."/>
            <person name="Takeyama H."/>
            <person name="Piel J."/>
        </authorList>
    </citation>
    <scope>NUCLEOTIDE SEQUENCE [LARGE SCALE GENOMIC DNA]</scope>
    <source>
        <strain evidence="2">TSY2</strain>
    </source>
</reference>
<dbReference type="EMBL" id="AZHX01000117">
    <property type="protein sequence ID" value="ETX08880.1"/>
    <property type="molecule type" value="Genomic_DNA"/>
</dbReference>
<gene>
    <name evidence="1" type="ORF">ETSY2_02805</name>
</gene>
<evidence type="ECO:0000313" key="2">
    <source>
        <dbReference type="Proteomes" id="UP000019140"/>
    </source>
</evidence>
<dbReference type="HOGENOM" id="CLU_2463340_0_0_7"/>
<name>W4MFD5_9BACT</name>
<organism evidence="1 2">
    <name type="scientific">Candidatus Entotheonella gemina</name>
    <dbReference type="NCBI Taxonomy" id="1429439"/>
    <lineage>
        <taxon>Bacteria</taxon>
        <taxon>Pseudomonadati</taxon>
        <taxon>Nitrospinota/Tectimicrobiota group</taxon>
        <taxon>Candidatus Tectimicrobiota</taxon>
        <taxon>Candidatus Entotheonellia</taxon>
        <taxon>Candidatus Entotheonellales</taxon>
        <taxon>Candidatus Entotheonellaceae</taxon>
        <taxon>Candidatus Entotheonella</taxon>
    </lineage>
</organism>
<proteinExistence type="predicted"/>
<evidence type="ECO:0000313" key="1">
    <source>
        <dbReference type="EMBL" id="ETX08880.1"/>
    </source>
</evidence>
<sequence length="88" mass="9841">MRGTQQNPLTFGQILTPALTPFIRWRENLDRGDQLTLASISNLNGHVRYSLWNHCRQMQWDSHSSTLGLAGSVGDRLHNADIRVNAGG</sequence>
<keyword evidence="2" id="KW-1185">Reference proteome</keyword>
<comment type="caution">
    <text evidence="1">The sequence shown here is derived from an EMBL/GenBank/DDBJ whole genome shotgun (WGS) entry which is preliminary data.</text>
</comment>
<dbReference type="AlphaFoldDB" id="W4MFD5"/>
<dbReference type="Proteomes" id="UP000019140">
    <property type="component" value="Unassembled WGS sequence"/>
</dbReference>
<accession>W4MFD5</accession>
<protein>
    <submittedName>
        <fullName evidence="1">Uncharacterized protein</fullName>
    </submittedName>
</protein>